<dbReference type="AlphaFoldDB" id="A0A5P8NYL3"/>
<accession>A0A5P8NYL3</accession>
<dbReference type="RefSeq" id="WP_152306440.1">
    <property type="nucleotide sequence ID" value="NZ_CP043617.1"/>
</dbReference>
<protein>
    <submittedName>
        <fullName evidence="1">Uncharacterized protein</fullName>
    </submittedName>
</protein>
<reference evidence="1 2" key="1">
    <citation type="submission" date="2019-09" db="EMBL/GenBank/DDBJ databases">
        <title>Sulfurimonas gotlandica sp. nov., a chemoautotrophic and psychrotolerant epsilonproteobacterium isolated from a pelagic redoxcline, and an emended description of the genus Sulfurimonas.</title>
        <authorList>
            <person name="Wang S."/>
            <person name="Jiang L."/>
            <person name="Shao S."/>
        </authorList>
    </citation>
    <scope>NUCLEOTIDE SEQUENCE [LARGE SCALE GENOMIC DNA]</scope>
    <source>
        <strain evidence="1 2">GYSZ_1</strain>
    </source>
</reference>
<evidence type="ECO:0000313" key="1">
    <source>
        <dbReference type="EMBL" id="QFR48497.1"/>
    </source>
</evidence>
<sequence length="125" mass="14259">MNPKKGLMFGLLFGFLVLGFLAMQRATPEAKEDRIYKAVIKYSPYQLEKRLGGLTIINTVTGTKEKPSAAEVLLRKDELDKKWAKEHLKVENNDVIILGDNNQTVVKIFIENAKERKFIKSFFGI</sequence>
<proteinExistence type="predicted"/>
<keyword evidence="2" id="KW-1185">Reference proteome</keyword>
<dbReference type="OrthoDB" id="5348017at2"/>
<organism evidence="1 2">
    <name type="scientific">Sulfurimonas lithotrophica</name>
    <dbReference type="NCBI Taxonomy" id="2590022"/>
    <lineage>
        <taxon>Bacteria</taxon>
        <taxon>Pseudomonadati</taxon>
        <taxon>Campylobacterota</taxon>
        <taxon>Epsilonproteobacteria</taxon>
        <taxon>Campylobacterales</taxon>
        <taxon>Sulfurimonadaceae</taxon>
        <taxon>Sulfurimonas</taxon>
    </lineage>
</organism>
<evidence type="ECO:0000313" key="2">
    <source>
        <dbReference type="Proteomes" id="UP000326944"/>
    </source>
</evidence>
<dbReference type="EMBL" id="CP043617">
    <property type="protein sequence ID" value="QFR48497.1"/>
    <property type="molecule type" value="Genomic_DNA"/>
</dbReference>
<dbReference type="Proteomes" id="UP000326944">
    <property type="component" value="Chromosome"/>
</dbReference>
<name>A0A5P8NYL3_9BACT</name>
<dbReference type="KEGG" id="sulg:FJR48_01645"/>
<gene>
    <name evidence="1" type="ORF">FJR48_01645</name>
</gene>